<accession>A0A7C8JD09</accession>
<proteinExistence type="predicted"/>
<gene>
    <name evidence="1" type="ORF">TWF102_002698</name>
</gene>
<dbReference type="EMBL" id="WIQW01000015">
    <property type="protein sequence ID" value="KAF3104933.1"/>
    <property type="molecule type" value="Genomic_DNA"/>
</dbReference>
<comment type="caution">
    <text evidence="1">The sequence shown here is derived from an EMBL/GenBank/DDBJ whole genome shotgun (WGS) entry which is preliminary data.</text>
</comment>
<protein>
    <submittedName>
        <fullName evidence="1">Uncharacterized protein</fullName>
    </submittedName>
</protein>
<organism evidence="1 2">
    <name type="scientific">Orbilia oligospora</name>
    <name type="common">Nematode-trapping fungus</name>
    <name type="synonym">Arthrobotrys oligospora</name>
    <dbReference type="NCBI Taxonomy" id="2813651"/>
    <lineage>
        <taxon>Eukaryota</taxon>
        <taxon>Fungi</taxon>
        <taxon>Dikarya</taxon>
        <taxon>Ascomycota</taxon>
        <taxon>Pezizomycotina</taxon>
        <taxon>Orbiliomycetes</taxon>
        <taxon>Orbiliales</taxon>
        <taxon>Orbiliaceae</taxon>
        <taxon>Orbilia</taxon>
    </lineage>
</organism>
<name>A0A7C8JD09_ORBOL</name>
<dbReference type="Proteomes" id="UP000475325">
    <property type="component" value="Unassembled WGS sequence"/>
</dbReference>
<evidence type="ECO:0000313" key="1">
    <source>
        <dbReference type="EMBL" id="KAF3104933.1"/>
    </source>
</evidence>
<reference evidence="1 2" key="1">
    <citation type="submission" date="2019-06" db="EMBL/GenBank/DDBJ databases">
        <authorList>
            <person name="Palmer J.M."/>
        </authorList>
    </citation>
    <scope>NUCLEOTIDE SEQUENCE [LARGE SCALE GENOMIC DNA]</scope>
    <source>
        <strain evidence="1 2">TWF102</strain>
    </source>
</reference>
<sequence length="152" mass="17251">MERERWLPVTSYQSLGMIERGTMHCAIIEGGHLQYHASARLDTWGPQEPHEGPERWQKSLAGSCSSHPSHHICTSHHEFMHLTHHPVPRDPPFPNNQPPRSLVHCGVSVSKCYSKVSFGCKASGNRQTVKLDKRNIIASFPSLPLFVLWKRL</sequence>
<dbReference type="AlphaFoldDB" id="A0A7C8JD09"/>
<evidence type="ECO:0000313" key="2">
    <source>
        <dbReference type="Proteomes" id="UP000475325"/>
    </source>
</evidence>